<name>A0A1X0NDP5_9TRYP</name>
<feature type="compositionally biased region" description="Basic and acidic residues" evidence="1">
    <location>
        <begin position="102"/>
        <end position="116"/>
    </location>
</feature>
<keyword evidence="4" id="KW-1185">Reference proteome</keyword>
<evidence type="ECO:0000313" key="4">
    <source>
        <dbReference type="Proteomes" id="UP000192257"/>
    </source>
</evidence>
<feature type="compositionally biased region" description="Low complexity" evidence="1">
    <location>
        <begin position="183"/>
        <end position="194"/>
    </location>
</feature>
<dbReference type="EMBL" id="NBCO01000127">
    <property type="protein sequence ID" value="ORC81203.1"/>
    <property type="molecule type" value="Genomic_DNA"/>
</dbReference>
<feature type="compositionally biased region" description="Basic and acidic residues" evidence="1">
    <location>
        <begin position="131"/>
        <end position="166"/>
    </location>
</feature>
<dbReference type="Proteomes" id="UP000192257">
    <property type="component" value="Unassembled WGS sequence"/>
</dbReference>
<organism evidence="3 4">
    <name type="scientific">Trypanosoma theileri</name>
    <dbReference type="NCBI Taxonomy" id="67003"/>
    <lineage>
        <taxon>Eukaryota</taxon>
        <taxon>Discoba</taxon>
        <taxon>Euglenozoa</taxon>
        <taxon>Kinetoplastea</taxon>
        <taxon>Metakinetoplastina</taxon>
        <taxon>Trypanosomatida</taxon>
        <taxon>Trypanosomatidae</taxon>
        <taxon>Trypanosoma</taxon>
    </lineage>
</organism>
<feature type="compositionally biased region" description="Low complexity" evidence="1">
    <location>
        <begin position="269"/>
        <end position="315"/>
    </location>
</feature>
<evidence type="ECO:0000256" key="1">
    <source>
        <dbReference type="SAM" id="MobiDB-lite"/>
    </source>
</evidence>
<feature type="compositionally biased region" description="Low complexity" evidence="1">
    <location>
        <begin position="33"/>
        <end position="54"/>
    </location>
</feature>
<feature type="compositionally biased region" description="Gly residues" evidence="1">
    <location>
        <begin position="121"/>
        <end position="130"/>
    </location>
</feature>
<feature type="compositionally biased region" description="Polar residues" evidence="1">
    <location>
        <begin position="168"/>
        <end position="182"/>
    </location>
</feature>
<comment type="caution">
    <text evidence="3">The sequence shown here is derived from an EMBL/GenBank/DDBJ whole genome shotgun (WGS) entry which is preliminary data.</text>
</comment>
<gene>
    <name evidence="3" type="ORF">TM35_001271090</name>
</gene>
<dbReference type="RefSeq" id="XP_028876881.1">
    <property type="nucleotide sequence ID" value="XM_029031833.1"/>
</dbReference>
<evidence type="ECO:0000256" key="2">
    <source>
        <dbReference type="SAM" id="SignalP"/>
    </source>
</evidence>
<feature type="signal peptide" evidence="2">
    <location>
        <begin position="1"/>
        <end position="23"/>
    </location>
</feature>
<dbReference type="GeneID" id="39991613"/>
<evidence type="ECO:0008006" key="5">
    <source>
        <dbReference type="Google" id="ProtNLM"/>
    </source>
</evidence>
<keyword evidence="2" id="KW-0732">Signal</keyword>
<feature type="chain" id="PRO_5013004363" description="Mucin TcMUCII" evidence="2">
    <location>
        <begin position="24"/>
        <end position="350"/>
    </location>
</feature>
<dbReference type="VEuPathDB" id="TriTrypDB:TM35_001271090"/>
<evidence type="ECO:0000313" key="3">
    <source>
        <dbReference type="EMBL" id="ORC81203.1"/>
    </source>
</evidence>
<protein>
    <recommendedName>
        <fullName evidence="5">Mucin TcMUCII</fullName>
    </recommendedName>
</protein>
<sequence length="350" mass="36422">MMVLRHVLCFFAFLLSVASLCTSASGAAAAAEASPESRCPSGSSESDCPSSSAPGVHTPGGLGVNPSADSTTCTTSSCASTATSCTTHPNNAGSPECVSGDVHGDTQRLNQGEEQRITGPGSKGDTGGKGPRGDPEKLLEEEKEEEKEKANERHDSVAHEMGDETGRPQGTLQTGKSEIATNSPLPSSSPHVPSAQHPEQPSDGGVATQDSNPSREDITQPEGPQKNTEGEKKETQNEPQPNSSDGSNTTGADSQENSAATVQEQNTAEQESQQQNNDTTENNNSNRTNSDTTNTPNKEELTTTTTTTTLPPELTNNKKGDADSSSSISSSVWVRVPLLIVVTLACILVC</sequence>
<dbReference type="STRING" id="67003.A0A1X0NDP5"/>
<reference evidence="3 4" key="1">
    <citation type="submission" date="2017-03" db="EMBL/GenBank/DDBJ databases">
        <title>An alternative strategy for trypanosome survival in the mammalian bloodstream revealed through genome and transcriptome analysis of the ubiquitous bovine parasite Trypanosoma (Megatrypanum) theileri.</title>
        <authorList>
            <person name="Kelly S."/>
            <person name="Ivens A."/>
            <person name="Mott A."/>
            <person name="O'Neill E."/>
            <person name="Emms D."/>
            <person name="Macleod O."/>
            <person name="Voorheis P."/>
            <person name="Matthews J."/>
            <person name="Matthews K."/>
            <person name="Carrington M."/>
        </authorList>
    </citation>
    <scope>NUCLEOTIDE SEQUENCE [LARGE SCALE GENOMIC DNA]</scope>
    <source>
        <strain evidence="3">Edinburgh</strain>
    </source>
</reference>
<feature type="region of interest" description="Disordered" evidence="1">
    <location>
        <begin position="33"/>
        <end position="326"/>
    </location>
</feature>
<accession>A0A1X0NDP5</accession>
<dbReference type="AlphaFoldDB" id="A0A1X0NDP5"/>
<feature type="compositionally biased region" description="Polar residues" evidence="1">
    <location>
        <begin position="237"/>
        <end position="268"/>
    </location>
</feature>
<proteinExistence type="predicted"/>
<feature type="compositionally biased region" description="Low complexity" evidence="1">
    <location>
        <begin position="67"/>
        <end position="87"/>
    </location>
</feature>